<dbReference type="EMBL" id="CM002926">
    <property type="protein sequence ID" value="KGN49763.1"/>
    <property type="molecule type" value="Genomic_DNA"/>
</dbReference>
<organism evidence="1 2">
    <name type="scientific">Cucumis sativus</name>
    <name type="common">Cucumber</name>
    <dbReference type="NCBI Taxonomy" id="3659"/>
    <lineage>
        <taxon>Eukaryota</taxon>
        <taxon>Viridiplantae</taxon>
        <taxon>Streptophyta</taxon>
        <taxon>Embryophyta</taxon>
        <taxon>Tracheophyta</taxon>
        <taxon>Spermatophyta</taxon>
        <taxon>Magnoliopsida</taxon>
        <taxon>eudicotyledons</taxon>
        <taxon>Gunneridae</taxon>
        <taxon>Pentapetalae</taxon>
        <taxon>rosids</taxon>
        <taxon>fabids</taxon>
        <taxon>Cucurbitales</taxon>
        <taxon>Cucurbitaceae</taxon>
        <taxon>Benincaseae</taxon>
        <taxon>Cucumis</taxon>
    </lineage>
</organism>
<accession>A0A0A0KJK5</accession>
<evidence type="ECO:0000313" key="1">
    <source>
        <dbReference type="EMBL" id="KGN49763.1"/>
    </source>
</evidence>
<protein>
    <submittedName>
        <fullName evidence="1">Uncharacterized protein</fullName>
    </submittedName>
</protein>
<dbReference type="Gramene" id="KGN49763">
    <property type="protein sequence ID" value="KGN49763"/>
    <property type="gene ID" value="Csa_5G114600"/>
</dbReference>
<dbReference type="Proteomes" id="UP000029981">
    <property type="component" value="Chromosome 5"/>
</dbReference>
<sequence>MDEKDEEEGEEMEANVELMEEREKWFREEVKRRILEWDRNQSFRSLFCKLSKPTSGATAVAIPTIETTSFCYNIDYL</sequence>
<reference evidence="1 2" key="2">
    <citation type="journal article" date="2009" name="PLoS ONE">
        <title>An integrated genetic and cytogenetic map of the cucumber genome.</title>
        <authorList>
            <person name="Ren Y."/>
            <person name="Zhang Z."/>
            <person name="Liu J."/>
            <person name="Staub J.E."/>
            <person name="Han Y."/>
            <person name="Cheng Z."/>
            <person name="Li X."/>
            <person name="Lu J."/>
            <person name="Miao H."/>
            <person name="Kang H."/>
            <person name="Xie B."/>
            <person name="Gu X."/>
            <person name="Wang X."/>
            <person name="Du Y."/>
            <person name="Jin W."/>
            <person name="Huang S."/>
        </authorList>
    </citation>
    <scope>NUCLEOTIDE SEQUENCE [LARGE SCALE GENOMIC DNA]</scope>
    <source>
        <strain evidence="2">cv. 9930</strain>
    </source>
</reference>
<reference evidence="1 2" key="1">
    <citation type="journal article" date="2009" name="Nat. Genet.">
        <title>The genome of the cucumber, Cucumis sativus L.</title>
        <authorList>
            <person name="Huang S."/>
            <person name="Li R."/>
            <person name="Zhang Z."/>
            <person name="Li L."/>
            <person name="Gu X."/>
            <person name="Fan W."/>
            <person name="Lucas W.J."/>
            <person name="Wang X."/>
            <person name="Xie B."/>
            <person name="Ni P."/>
            <person name="Ren Y."/>
            <person name="Zhu H."/>
            <person name="Li J."/>
            <person name="Lin K."/>
            <person name="Jin W."/>
            <person name="Fei Z."/>
            <person name="Li G."/>
            <person name="Staub J."/>
            <person name="Kilian A."/>
            <person name="van der Vossen E.A."/>
            <person name="Wu Y."/>
            <person name="Guo J."/>
            <person name="He J."/>
            <person name="Jia Z."/>
            <person name="Ren Y."/>
            <person name="Tian G."/>
            <person name="Lu Y."/>
            <person name="Ruan J."/>
            <person name="Qian W."/>
            <person name="Wang M."/>
            <person name="Huang Q."/>
            <person name="Li B."/>
            <person name="Xuan Z."/>
            <person name="Cao J."/>
            <person name="Asan"/>
            <person name="Wu Z."/>
            <person name="Zhang J."/>
            <person name="Cai Q."/>
            <person name="Bai Y."/>
            <person name="Zhao B."/>
            <person name="Han Y."/>
            <person name="Li Y."/>
            <person name="Li X."/>
            <person name="Wang S."/>
            <person name="Shi Q."/>
            <person name="Liu S."/>
            <person name="Cho W.K."/>
            <person name="Kim J.Y."/>
            <person name="Xu Y."/>
            <person name="Heller-Uszynska K."/>
            <person name="Miao H."/>
            <person name="Cheng Z."/>
            <person name="Zhang S."/>
            <person name="Wu J."/>
            <person name="Yang Y."/>
            <person name="Kang H."/>
            <person name="Li M."/>
            <person name="Liang H."/>
            <person name="Ren X."/>
            <person name="Shi Z."/>
            <person name="Wen M."/>
            <person name="Jian M."/>
            <person name="Yang H."/>
            <person name="Zhang G."/>
            <person name="Yang Z."/>
            <person name="Chen R."/>
            <person name="Liu S."/>
            <person name="Li J."/>
            <person name="Ma L."/>
            <person name="Liu H."/>
            <person name="Zhou Y."/>
            <person name="Zhao J."/>
            <person name="Fang X."/>
            <person name="Li G."/>
            <person name="Fang L."/>
            <person name="Li Y."/>
            <person name="Liu D."/>
            <person name="Zheng H."/>
            <person name="Zhang Y."/>
            <person name="Qin N."/>
            <person name="Li Z."/>
            <person name="Yang G."/>
            <person name="Yang S."/>
            <person name="Bolund L."/>
            <person name="Kristiansen K."/>
            <person name="Zheng H."/>
            <person name="Li S."/>
            <person name="Zhang X."/>
            <person name="Yang H."/>
            <person name="Wang J."/>
            <person name="Sun R."/>
            <person name="Zhang B."/>
            <person name="Jiang S."/>
            <person name="Wang J."/>
            <person name="Du Y."/>
            <person name="Li S."/>
        </authorList>
    </citation>
    <scope>NUCLEOTIDE SEQUENCE [LARGE SCALE GENOMIC DNA]</scope>
    <source>
        <strain evidence="2">cv. 9930</strain>
    </source>
</reference>
<reference evidence="1 2" key="3">
    <citation type="journal article" date="2010" name="BMC Genomics">
        <title>Transcriptome sequencing and comparative analysis of cucumber flowers with different sex types.</title>
        <authorList>
            <person name="Guo S."/>
            <person name="Zheng Y."/>
            <person name="Joung J.G."/>
            <person name="Liu S."/>
            <person name="Zhang Z."/>
            <person name="Crasta O.R."/>
            <person name="Sobral B.W."/>
            <person name="Xu Y."/>
            <person name="Huang S."/>
            <person name="Fei Z."/>
        </authorList>
    </citation>
    <scope>NUCLEOTIDE SEQUENCE [LARGE SCALE GENOMIC DNA]</scope>
    <source>
        <strain evidence="2">cv. 9930</strain>
    </source>
</reference>
<gene>
    <name evidence="1" type="ORF">Csa_5G114600</name>
</gene>
<keyword evidence="2" id="KW-1185">Reference proteome</keyword>
<evidence type="ECO:0000313" key="2">
    <source>
        <dbReference type="Proteomes" id="UP000029981"/>
    </source>
</evidence>
<name>A0A0A0KJK5_CUCSA</name>
<dbReference type="AlphaFoldDB" id="A0A0A0KJK5"/>
<reference evidence="1 2" key="4">
    <citation type="journal article" date="2011" name="BMC Genomics">
        <title>RNA-Seq improves annotation of protein-coding genes in the cucumber genome.</title>
        <authorList>
            <person name="Li Z."/>
            <person name="Zhang Z."/>
            <person name="Yan P."/>
            <person name="Huang S."/>
            <person name="Fei Z."/>
            <person name="Lin K."/>
        </authorList>
    </citation>
    <scope>NUCLEOTIDE SEQUENCE [LARGE SCALE GENOMIC DNA]</scope>
    <source>
        <strain evidence="2">cv. 9930</strain>
    </source>
</reference>
<proteinExistence type="predicted"/>